<organism evidence="1 2">
    <name type="scientific">Trifolium medium</name>
    <dbReference type="NCBI Taxonomy" id="97028"/>
    <lineage>
        <taxon>Eukaryota</taxon>
        <taxon>Viridiplantae</taxon>
        <taxon>Streptophyta</taxon>
        <taxon>Embryophyta</taxon>
        <taxon>Tracheophyta</taxon>
        <taxon>Spermatophyta</taxon>
        <taxon>Magnoliopsida</taxon>
        <taxon>eudicotyledons</taxon>
        <taxon>Gunneridae</taxon>
        <taxon>Pentapetalae</taxon>
        <taxon>rosids</taxon>
        <taxon>fabids</taxon>
        <taxon>Fabales</taxon>
        <taxon>Fabaceae</taxon>
        <taxon>Papilionoideae</taxon>
        <taxon>50 kb inversion clade</taxon>
        <taxon>NPAAA clade</taxon>
        <taxon>Hologalegina</taxon>
        <taxon>IRL clade</taxon>
        <taxon>Trifolieae</taxon>
        <taxon>Trifolium</taxon>
    </lineage>
</organism>
<reference evidence="1 2" key="1">
    <citation type="journal article" date="2018" name="Front. Plant Sci.">
        <title>Red Clover (Trifolium pratense) and Zigzag Clover (T. medium) - A Picture of Genomic Similarities and Differences.</title>
        <authorList>
            <person name="Dluhosova J."/>
            <person name="Istvanek J."/>
            <person name="Nedelnik J."/>
            <person name="Repkova J."/>
        </authorList>
    </citation>
    <scope>NUCLEOTIDE SEQUENCE [LARGE SCALE GENOMIC DNA]</scope>
    <source>
        <strain evidence="2">cv. 10/8</strain>
        <tissue evidence="1">Leaf</tissue>
    </source>
</reference>
<protein>
    <submittedName>
        <fullName evidence="1">Uncharacterized protein</fullName>
    </submittedName>
</protein>
<dbReference type="AlphaFoldDB" id="A0A392W610"/>
<accession>A0A392W610</accession>
<sequence>MVLIAVADEDVAVVANGTQIALIMLLDVLALPIDSLDQ</sequence>
<proteinExistence type="predicted"/>
<comment type="caution">
    <text evidence="1">The sequence shown here is derived from an EMBL/GenBank/DDBJ whole genome shotgun (WGS) entry which is preliminary data.</text>
</comment>
<feature type="non-terminal residue" evidence="1">
    <location>
        <position position="38"/>
    </location>
</feature>
<dbReference type="Proteomes" id="UP000265520">
    <property type="component" value="Unassembled WGS sequence"/>
</dbReference>
<keyword evidence="2" id="KW-1185">Reference proteome</keyword>
<name>A0A392W610_9FABA</name>
<evidence type="ECO:0000313" key="1">
    <source>
        <dbReference type="EMBL" id="MCI94621.1"/>
    </source>
</evidence>
<evidence type="ECO:0000313" key="2">
    <source>
        <dbReference type="Proteomes" id="UP000265520"/>
    </source>
</evidence>
<dbReference type="EMBL" id="LXQA011361547">
    <property type="protein sequence ID" value="MCI94621.1"/>
    <property type="molecule type" value="Genomic_DNA"/>
</dbReference>